<dbReference type="PANTHER" id="PTHR43716">
    <property type="entry name" value="D-2-HYDROXYGLUTARATE DEHYDROGENASE, MITOCHONDRIAL"/>
    <property type="match status" value="1"/>
</dbReference>
<dbReference type="PANTHER" id="PTHR43716:SF1">
    <property type="entry name" value="D-2-HYDROXYGLUTARATE DEHYDROGENASE, MITOCHONDRIAL"/>
    <property type="match status" value="1"/>
</dbReference>
<dbReference type="Gene3D" id="3.30.465.10">
    <property type="match status" value="1"/>
</dbReference>
<evidence type="ECO:0000256" key="2">
    <source>
        <dbReference type="ARBA" id="ARBA00022630"/>
    </source>
</evidence>
<reference evidence="6 7" key="1">
    <citation type="submission" date="2019-09" db="EMBL/GenBank/DDBJ databases">
        <title>Isolation of a novel species in the genus Cupriavidus from patients with sepsis using whole genome sequencing.</title>
        <authorList>
            <person name="Kweon O.J."/>
            <person name="Lee M.-K."/>
        </authorList>
    </citation>
    <scope>NUCLEOTIDE SEQUENCE [LARGE SCALE GENOMIC DNA]</scope>
    <source>
        <strain evidence="6 7">MKL-01</strain>
    </source>
</reference>
<dbReference type="Gene3D" id="3.30.43.10">
    <property type="entry name" value="Uridine Diphospho-n-acetylenolpyruvylglucosamine Reductase, domain 2"/>
    <property type="match status" value="1"/>
</dbReference>
<dbReference type="InterPro" id="IPR016169">
    <property type="entry name" value="FAD-bd_PCMH_sub2"/>
</dbReference>
<accession>A0A5M8B227</accession>
<evidence type="ECO:0000256" key="3">
    <source>
        <dbReference type="ARBA" id="ARBA00022827"/>
    </source>
</evidence>
<evidence type="ECO:0000259" key="5">
    <source>
        <dbReference type="PROSITE" id="PS51387"/>
    </source>
</evidence>
<dbReference type="Gene3D" id="3.30.70.2190">
    <property type="match status" value="1"/>
</dbReference>
<dbReference type="Gene3D" id="3.30.70.2740">
    <property type="match status" value="1"/>
</dbReference>
<dbReference type="GO" id="GO:0016491">
    <property type="term" value="F:oxidoreductase activity"/>
    <property type="evidence" value="ECO:0007669"/>
    <property type="project" value="UniProtKB-KW"/>
</dbReference>
<dbReference type="SUPFAM" id="SSF55103">
    <property type="entry name" value="FAD-linked oxidases, C-terminal domain"/>
    <property type="match status" value="1"/>
</dbReference>
<sequence>MSSSKELIGFLSQAHPDLDVLTDATDRAGYETGARYGVGTAAAVVRPAAREQVQAVVAAAQRFGVRLVVQGANTGLVGASTPDAGGEQIVLSTARLKGAIAVDPLNQSVTVGAGVLLSELNTRLAQDGLFFPVDLGADPTIGGMIAANTGGARLLKYGDVRQNLLGVEAVLAEPAGELLDLNRALRKNNVGFDFKQLFVGTGGAFGVVTAATLRVYPLPAQTATALLVPTGVAELEALLLALNAELGDFLSSCEGISREAAQAVVRHLDDVEDPFAEMEGADYAMLVELSSTMPSRAGGLDLEALLMDFLERHYGTLIGNAVVGKPEALWRLRHSITESIRNEGKIIALDLSVPRSRFPAFRAEARALIAARYPWLRIYDFGHLGDGGVHLNMVWPLQDAPAYDEAVASEVRAELYRLTVERFDGSFSAEHGIGPYNERFYRDFTADAVLGHVGAMQSRLDPRRTLSRLWLGKGE</sequence>
<dbReference type="Pfam" id="PF01565">
    <property type="entry name" value="FAD_binding_4"/>
    <property type="match status" value="1"/>
</dbReference>
<protein>
    <submittedName>
        <fullName evidence="6">FAD-binding oxidoreductase</fullName>
    </submittedName>
</protein>
<dbReference type="InterPro" id="IPR016167">
    <property type="entry name" value="FAD-bd_PCMH_sub1"/>
</dbReference>
<keyword evidence="2" id="KW-0285">Flavoprotein</keyword>
<evidence type="ECO:0000256" key="1">
    <source>
        <dbReference type="ARBA" id="ARBA00001974"/>
    </source>
</evidence>
<dbReference type="GO" id="GO:0022904">
    <property type="term" value="P:respiratory electron transport chain"/>
    <property type="evidence" value="ECO:0007669"/>
    <property type="project" value="TreeGrafter"/>
</dbReference>
<comment type="caution">
    <text evidence="6">The sequence shown here is derived from an EMBL/GenBank/DDBJ whole genome shotgun (WGS) entry which is preliminary data.</text>
</comment>
<evidence type="ECO:0000313" key="6">
    <source>
        <dbReference type="EMBL" id="KAA6129289.1"/>
    </source>
</evidence>
<dbReference type="InterPro" id="IPR051264">
    <property type="entry name" value="FAD-oxidored/transferase_4"/>
</dbReference>
<dbReference type="InterPro" id="IPR006094">
    <property type="entry name" value="Oxid_FAD_bind_N"/>
</dbReference>
<dbReference type="InterPro" id="IPR016164">
    <property type="entry name" value="FAD-linked_Oxase-like_C"/>
</dbReference>
<dbReference type="EMBL" id="VWRN01000019">
    <property type="protein sequence ID" value="KAA6129289.1"/>
    <property type="molecule type" value="Genomic_DNA"/>
</dbReference>
<comment type="cofactor">
    <cofactor evidence="1">
        <name>FAD</name>
        <dbReference type="ChEBI" id="CHEBI:57692"/>
    </cofactor>
</comment>
<dbReference type="Pfam" id="PF02913">
    <property type="entry name" value="FAD-oxidase_C"/>
    <property type="match status" value="1"/>
</dbReference>
<gene>
    <name evidence="6" type="ORF">F1599_05990</name>
</gene>
<name>A0A5M8B227_9BURK</name>
<dbReference type="GO" id="GO:0071949">
    <property type="term" value="F:FAD binding"/>
    <property type="evidence" value="ECO:0007669"/>
    <property type="project" value="InterPro"/>
</dbReference>
<evidence type="ECO:0000313" key="7">
    <source>
        <dbReference type="Proteomes" id="UP000324324"/>
    </source>
</evidence>
<dbReference type="Proteomes" id="UP000324324">
    <property type="component" value="Unassembled WGS sequence"/>
</dbReference>
<dbReference type="RefSeq" id="WP_150082512.1">
    <property type="nucleotide sequence ID" value="NZ_VWRN01000019.1"/>
</dbReference>
<evidence type="ECO:0000256" key="4">
    <source>
        <dbReference type="ARBA" id="ARBA00023002"/>
    </source>
</evidence>
<dbReference type="InterPro" id="IPR016166">
    <property type="entry name" value="FAD-bd_PCMH"/>
</dbReference>
<keyword evidence="7" id="KW-1185">Reference proteome</keyword>
<dbReference type="InterPro" id="IPR036318">
    <property type="entry name" value="FAD-bd_PCMH-like_sf"/>
</dbReference>
<dbReference type="PROSITE" id="PS51387">
    <property type="entry name" value="FAD_PCMH"/>
    <property type="match status" value="1"/>
</dbReference>
<dbReference type="AlphaFoldDB" id="A0A5M8B227"/>
<feature type="domain" description="FAD-binding PCMH-type" evidence="5">
    <location>
        <begin position="37"/>
        <end position="218"/>
    </location>
</feature>
<keyword evidence="3" id="KW-0274">FAD</keyword>
<keyword evidence="4" id="KW-0560">Oxidoreductase</keyword>
<dbReference type="SUPFAM" id="SSF56176">
    <property type="entry name" value="FAD-binding/transporter-associated domain-like"/>
    <property type="match status" value="1"/>
</dbReference>
<organism evidence="6 7">
    <name type="scientific">Cupriavidus cauae</name>
    <dbReference type="NCBI Taxonomy" id="2608999"/>
    <lineage>
        <taxon>Bacteria</taxon>
        <taxon>Pseudomonadati</taxon>
        <taxon>Pseudomonadota</taxon>
        <taxon>Betaproteobacteria</taxon>
        <taxon>Burkholderiales</taxon>
        <taxon>Burkholderiaceae</taxon>
        <taxon>Cupriavidus</taxon>
    </lineage>
</organism>
<dbReference type="InterPro" id="IPR004113">
    <property type="entry name" value="FAD-bd_oxidored_4_C"/>
</dbReference>
<proteinExistence type="predicted"/>